<name>A0A165Q696_9AGAM</name>
<keyword evidence="1" id="KW-0732">Signal</keyword>
<evidence type="ECO:0000256" key="1">
    <source>
        <dbReference type="SAM" id="SignalP"/>
    </source>
</evidence>
<reference evidence="2 3" key="1">
    <citation type="journal article" date="2016" name="Mol. Biol. Evol.">
        <title>Comparative Genomics of Early-Diverging Mushroom-Forming Fungi Provides Insights into the Origins of Lignocellulose Decay Capabilities.</title>
        <authorList>
            <person name="Nagy L.G."/>
            <person name="Riley R."/>
            <person name="Tritt A."/>
            <person name="Adam C."/>
            <person name="Daum C."/>
            <person name="Floudas D."/>
            <person name="Sun H."/>
            <person name="Yadav J.S."/>
            <person name="Pangilinan J."/>
            <person name="Larsson K.H."/>
            <person name="Matsuura K."/>
            <person name="Barry K."/>
            <person name="Labutti K."/>
            <person name="Kuo R."/>
            <person name="Ohm R.A."/>
            <person name="Bhattacharya S.S."/>
            <person name="Shirouzu T."/>
            <person name="Yoshinaga Y."/>
            <person name="Martin F.M."/>
            <person name="Grigoriev I.V."/>
            <person name="Hibbett D.S."/>
        </authorList>
    </citation>
    <scope>NUCLEOTIDE SEQUENCE [LARGE SCALE GENOMIC DNA]</scope>
    <source>
        <strain evidence="2 3">HHB14362 ss-1</strain>
    </source>
</reference>
<dbReference type="Proteomes" id="UP000076761">
    <property type="component" value="Unassembled WGS sequence"/>
</dbReference>
<organism evidence="2 3">
    <name type="scientific">Neolentinus lepideus HHB14362 ss-1</name>
    <dbReference type="NCBI Taxonomy" id="1314782"/>
    <lineage>
        <taxon>Eukaryota</taxon>
        <taxon>Fungi</taxon>
        <taxon>Dikarya</taxon>
        <taxon>Basidiomycota</taxon>
        <taxon>Agaricomycotina</taxon>
        <taxon>Agaricomycetes</taxon>
        <taxon>Gloeophyllales</taxon>
        <taxon>Gloeophyllaceae</taxon>
        <taxon>Neolentinus</taxon>
    </lineage>
</organism>
<feature type="chain" id="PRO_5007864689" evidence="1">
    <location>
        <begin position="21"/>
        <end position="184"/>
    </location>
</feature>
<evidence type="ECO:0000313" key="2">
    <source>
        <dbReference type="EMBL" id="KZT21978.1"/>
    </source>
</evidence>
<accession>A0A165Q696</accession>
<proteinExistence type="predicted"/>
<dbReference type="EMBL" id="KV425601">
    <property type="protein sequence ID" value="KZT21978.1"/>
    <property type="molecule type" value="Genomic_DNA"/>
</dbReference>
<dbReference type="InParanoid" id="A0A165Q696"/>
<evidence type="ECO:0000313" key="3">
    <source>
        <dbReference type="Proteomes" id="UP000076761"/>
    </source>
</evidence>
<keyword evidence="3" id="KW-1185">Reference proteome</keyword>
<dbReference type="AlphaFoldDB" id="A0A165Q696"/>
<protein>
    <submittedName>
        <fullName evidence="2">Uncharacterized protein</fullName>
    </submittedName>
</protein>
<feature type="signal peptide" evidence="1">
    <location>
        <begin position="1"/>
        <end position="20"/>
    </location>
</feature>
<sequence>MSKLLHQFILFLPPILFVNSGGDQQCKHTQCMVAEKVATCEHAQNTSALPHTGLALSDSHMFTNVSSHENKAGSNDRLLAMVMCETRQICVTQSHRHINLVLNPLMIRSLNIKQFKDQINLHHSWDTDLPNKTTVSKAKKDGKVKILLKTVERYQARLTSSSDVAVAEDSERLEGSATILSPEQ</sequence>
<gene>
    <name evidence="2" type="ORF">NEOLEDRAFT_1150404</name>
</gene>